<reference evidence="1 2" key="1">
    <citation type="journal article" date="2024" name="bioRxiv">
        <title>A reference genome for Trichogramma kaykai: A tiny desert-dwelling parasitoid wasp with competing sex-ratio distorters.</title>
        <authorList>
            <person name="Culotta J."/>
            <person name="Lindsey A.R."/>
        </authorList>
    </citation>
    <scope>NUCLEOTIDE SEQUENCE [LARGE SCALE GENOMIC DNA]</scope>
    <source>
        <strain evidence="1 2">KSX58</strain>
    </source>
</reference>
<protein>
    <recommendedName>
        <fullName evidence="3">C2H2-type domain-containing protein</fullName>
    </recommendedName>
</protein>
<dbReference type="Proteomes" id="UP001627154">
    <property type="component" value="Unassembled WGS sequence"/>
</dbReference>
<dbReference type="AlphaFoldDB" id="A0ABD2X746"/>
<dbReference type="EMBL" id="JBJJXI010000050">
    <property type="protein sequence ID" value="KAL3400760.1"/>
    <property type="molecule type" value="Genomic_DNA"/>
</dbReference>
<comment type="caution">
    <text evidence="1">The sequence shown here is derived from an EMBL/GenBank/DDBJ whole genome shotgun (WGS) entry which is preliminary data.</text>
</comment>
<accession>A0ABD2X746</accession>
<evidence type="ECO:0000313" key="2">
    <source>
        <dbReference type="Proteomes" id="UP001627154"/>
    </source>
</evidence>
<proteinExistence type="predicted"/>
<evidence type="ECO:0008006" key="3">
    <source>
        <dbReference type="Google" id="ProtNLM"/>
    </source>
</evidence>
<organism evidence="1 2">
    <name type="scientific">Trichogramma kaykai</name>
    <dbReference type="NCBI Taxonomy" id="54128"/>
    <lineage>
        <taxon>Eukaryota</taxon>
        <taxon>Metazoa</taxon>
        <taxon>Ecdysozoa</taxon>
        <taxon>Arthropoda</taxon>
        <taxon>Hexapoda</taxon>
        <taxon>Insecta</taxon>
        <taxon>Pterygota</taxon>
        <taxon>Neoptera</taxon>
        <taxon>Endopterygota</taxon>
        <taxon>Hymenoptera</taxon>
        <taxon>Apocrita</taxon>
        <taxon>Proctotrupomorpha</taxon>
        <taxon>Chalcidoidea</taxon>
        <taxon>Trichogrammatidae</taxon>
        <taxon>Trichogramma</taxon>
    </lineage>
</organism>
<name>A0ABD2X746_9HYME</name>
<sequence>MSSCECGSRFRRRHAFQQSLGSHIWRPLVSVVLASDFIMGVVCSIYCQPCESSPRASTYGYPIASSSHSDRGFLPLRRLPTAVDLQFIVESELLRARARSHRAKNHE</sequence>
<gene>
    <name evidence="1" type="ORF">TKK_005907</name>
</gene>
<keyword evidence="2" id="KW-1185">Reference proteome</keyword>
<evidence type="ECO:0000313" key="1">
    <source>
        <dbReference type="EMBL" id="KAL3400760.1"/>
    </source>
</evidence>